<reference evidence="2 3" key="1">
    <citation type="submission" date="2014-06" db="EMBL/GenBank/DDBJ databases">
        <title>Shewanella sp. YQH10.</title>
        <authorList>
            <person name="Liu Y."/>
            <person name="Zeng R."/>
        </authorList>
    </citation>
    <scope>NUCLEOTIDE SEQUENCE [LARGE SCALE GENOMIC DNA]</scope>
    <source>
        <strain evidence="2 3">YQH10</strain>
    </source>
</reference>
<feature type="transmembrane region" description="Helical" evidence="1">
    <location>
        <begin position="90"/>
        <end position="108"/>
    </location>
</feature>
<protein>
    <submittedName>
        <fullName evidence="2">Uncharacterized protein</fullName>
    </submittedName>
</protein>
<evidence type="ECO:0000313" key="2">
    <source>
        <dbReference type="EMBL" id="KFZ36110.1"/>
    </source>
</evidence>
<keyword evidence="1" id="KW-0472">Membrane</keyword>
<organism evidence="2 3">
    <name type="scientific">Shewanella mangrovi</name>
    <dbReference type="NCBI Taxonomy" id="1515746"/>
    <lineage>
        <taxon>Bacteria</taxon>
        <taxon>Pseudomonadati</taxon>
        <taxon>Pseudomonadota</taxon>
        <taxon>Gammaproteobacteria</taxon>
        <taxon>Alteromonadales</taxon>
        <taxon>Shewanellaceae</taxon>
        <taxon>Shewanella</taxon>
    </lineage>
</organism>
<evidence type="ECO:0000256" key="1">
    <source>
        <dbReference type="SAM" id="Phobius"/>
    </source>
</evidence>
<proteinExistence type="predicted"/>
<dbReference type="OrthoDB" id="6402601at2"/>
<gene>
    <name evidence="2" type="ORF">HR45_18260</name>
</gene>
<sequence>MLTANELEHVLRVLHANSSKGLSLQQLADTTEISVTHLQEFIKRHREYFVIMPDSDCYQINRFGQLKGDIAAMVQHYQQRSLKGKTKPSNWLWLALIFTTSMTLFTALHNQ</sequence>
<dbReference type="Proteomes" id="UP000029264">
    <property type="component" value="Unassembled WGS sequence"/>
</dbReference>
<keyword evidence="3" id="KW-1185">Reference proteome</keyword>
<dbReference type="AlphaFoldDB" id="A0A094J844"/>
<evidence type="ECO:0000313" key="3">
    <source>
        <dbReference type="Proteomes" id="UP000029264"/>
    </source>
</evidence>
<comment type="caution">
    <text evidence="2">The sequence shown here is derived from an EMBL/GenBank/DDBJ whole genome shotgun (WGS) entry which is preliminary data.</text>
</comment>
<accession>A0A094J844</accession>
<keyword evidence="1" id="KW-1133">Transmembrane helix</keyword>
<dbReference type="EMBL" id="JPEO01000024">
    <property type="protein sequence ID" value="KFZ36110.1"/>
    <property type="molecule type" value="Genomic_DNA"/>
</dbReference>
<dbReference type="RefSeq" id="WP_037445629.1">
    <property type="nucleotide sequence ID" value="NZ_JPEO01000024.1"/>
</dbReference>
<keyword evidence="1" id="KW-0812">Transmembrane</keyword>
<name>A0A094J844_9GAMM</name>